<dbReference type="RefSeq" id="WP_012062465.1">
    <property type="nucleotide sequence ID" value="NC_009633.1"/>
</dbReference>
<feature type="transmembrane region" description="Helical" evidence="8">
    <location>
        <begin position="82"/>
        <end position="102"/>
    </location>
</feature>
<feature type="transmembrane region" description="Helical" evidence="8">
    <location>
        <begin position="185"/>
        <end position="203"/>
    </location>
</feature>
<feature type="transmembrane region" description="Helical" evidence="8">
    <location>
        <begin position="158"/>
        <end position="179"/>
    </location>
</feature>
<proteinExistence type="inferred from homology"/>
<dbReference type="GO" id="GO:0005886">
    <property type="term" value="C:plasma membrane"/>
    <property type="evidence" value="ECO:0007669"/>
    <property type="project" value="UniProtKB-SubCell"/>
</dbReference>
<evidence type="ECO:0000313" key="9">
    <source>
        <dbReference type="EMBL" id="ABR47424.1"/>
    </source>
</evidence>
<reference evidence="10" key="1">
    <citation type="journal article" date="2016" name="Genome Announc.">
        <title>Complete genome sequence of Alkaliphilus metalliredigens strain QYMF, an alkaliphilic and metal-reducing bacterium isolated from borax-contaminated leachate ponds.</title>
        <authorList>
            <person name="Hwang C."/>
            <person name="Copeland A."/>
            <person name="Lucas S."/>
            <person name="Lapidus A."/>
            <person name="Barry K."/>
            <person name="Detter J.C."/>
            <person name="Glavina Del Rio T."/>
            <person name="Hammon N."/>
            <person name="Israni S."/>
            <person name="Dalin E."/>
            <person name="Tice H."/>
            <person name="Pitluck S."/>
            <person name="Chertkov O."/>
            <person name="Brettin T."/>
            <person name="Bruce D."/>
            <person name="Han C."/>
            <person name="Schmutz J."/>
            <person name="Larimer F."/>
            <person name="Land M.L."/>
            <person name="Hauser L."/>
            <person name="Kyrpides N."/>
            <person name="Mikhailova N."/>
            <person name="Ye Q."/>
            <person name="Zhou J."/>
            <person name="Richardson P."/>
            <person name="Fields M.W."/>
        </authorList>
    </citation>
    <scope>NUCLEOTIDE SEQUENCE [LARGE SCALE GENOMIC DNA]</scope>
    <source>
        <strain evidence="10">QYMF</strain>
    </source>
</reference>
<keyword evidence="6 8" id="KW-1133">Transmembrane helix</keyword>
<dbReference type="KEGG" id="amt:Amet_1216"/>
<evidence type="ECO:0000256" key="1">
    <source>
        <dbReference type="ARBA" id="ARBA00004651"/>
    </source>
</evidence>
<evidence type="ECO:0000256" key="3">
    <source>
        <dbReference type="ARBA" id="ARBA00022448"/>
    </source>
</evidence>
<dbReference type="EMBL" id="CP000724">
    <property type="protein sequence ID" value="ABR47424.1"/>
    <property type="molecule type" value="Genomic_DNA"/>
</dbReference>
<name>A6TMK6_ALKMQ</name>
<dbReference type="PANTHER" id="PTHR34979">
    <property type="entry name" value="INNER MEMBRANE PROTEIN YGAZ"/>
    <property type="match status" value="1"/>
</dbReference>
<dbReference type="Proteomes" id="UP000001572">
    <property type="component" value="Chromosome"/>
</dbReference>
<evidence type="ECO:0000256" key="8">
    <source>
        <dbReference type="SAM" id="Phobius"/>
    </source>
</evidence>
<comment type="similarity">
    <text evidence="2">Belongs to the AzlC family.</text>
</comment>
<keyword evidence="7 8" id="KW-0472">Membrane</keyword>
<evidence type="ECO:0000313" key="10">
    <source>
        <dbReference type="Proteomes" id="UP000001572"/>
    </source>
</evidence>
<dbReference type="eggNOG" id="COG1296">
    <property type="taxonomic scope" value="Bacteria"/>
</dbReference>
<dbReference type="InterPro" id="IPR011606">
    <property type="entry name" value="Brnchd-chn_aa_trnsp_permease"/>
</dbReference>
<keyword evidence="5 8" id="KW-0812">Transmembrane</keyword>
<evidence type="ECO:0000256" key="4">
    <source>
        <dbReference type="ARBA" id="ARBA00022475"/>
    </source>
</evidence>
<dbReference type="AlphaFoldDB" id="A6TMK6"/>
<gene>
    <name evidence="9" type="ordered locus">Amet_1216</name>
</gene>
<keyword evidence="3" id="KW-0813">Transport</keyword>
<dbReference type="OrthoDB" id="3177005at2"/>
<protein>
    <submittedName>
        <fullName evidence="9">AzlC family protein</fullName>
    </submittedName>
</protein>
<dbReference type="GO" id="GO:1903785">
    <property type="term" value="P:L-valine transmembrane transport"/>
    <property type="evidence" value="ECO:0007669"/>
    <property type="project" value="TreeGrafter"/>
</dbReference>
<dbReference type="PANTHER" id="PTHR34979:SF1">
    <property type="entry name" value="INNER MEMBRANE PROTEIN YGAZ"/>
    <property type="match status" value="1"/>
</dbReference>
<accession>A6TMK6</accession>
<evidence type="ECO:0000256" key="7">
    <source>
        <dbReference type="ARBA" id="ARBA00023136"/>
    </source>
</evidence>
<dbReference type="HOGENOM" id="CLU_065777_2_0_9"/>
<evidence type="ECO:0000256" key="6">
    <source>
        <dbReference type="ARBA" id="ARBA00022989"/>
    </source>
</evidence>
<keyword evidence="4" id="KW-1003">Cell membrane</keyword>
<comment type="subcellular location">
    <subcellularLocation>
        <location evidence="1">Cell membrane</location>
        <topology evidence="1">Multi-pass membrane protein</topology>
    </subcellularLocation>
</comment>
<feature type="transmembrane region" description="Helical" evidence="8">
    <location>
        <begin position="215"/>
        <end position="243"/>
    </location>
</feature>
<evidence type="ECO:0000256" key="2">
    <source>
        <dbReference type="ARBA" id="ARBA00010735"/>
    </source>
</evidence>
<organism evidence="9 10">
    <name type="scientific">Alkaliphilus metalliredigens (strain QYMF)</name>
    <dbReference type="NCBI Taxonomy" id="293826"/>
    <lineage>
        <taxon>Bacteria</taxon>
        <taxon>Bacillati</taxon>
        <taxon>Bacillota</taxon>
        <taxon>Clostridia</taxon>
        <taxon>Peptostreptococcales</taxon>
        <taxon>Natronincolaceae</taxon>
        <taxon>Alkaliphilus</taxon>
    </lineage>
</organism>
<feature type="transmembrane region" description="Helical" evidence="8">
    <location>
        <begin position="32"/>
        <end position="50"/>
    </location>
</feature>
<sequence>MNRINKTIDISQNLHPKSINALDDFKTGFKKALPIIIGYFPIAISFGVIASQSGLSLFHMTFMSLVVYAGASQFMAANMLMMGALGIELIIATFILNFRHFIMSFSLMKTLNTLPKSWKTPLSLGVTDETFAMISLLSKQEDQPISHHMTLGIMLGSYISWVIGTFFGGLLGMFIPAMISDSMSIALYAMFIALLVPAITDQWKVGIVAAASGLFCWFFSLFLGSGWAIVFATLIGSFIGSFLTLEE</sequence>
<evidence type="ECO:0000256" key="5">
    <source>
        <dbReference type="ARBA" id="ARBA00022692"/>
    </source>
</evidence>
<keyword evidence="10" id="KW-1185">Reference proteome</keyword>
<dbReference type="Pfam" id="PF03591">
    <property type="entry name" value="AzlC"/>
    <property type="match status" value="1"/>
</dbReference>
<dbReference type="STRING" id="293826.Amet_1216"/>